<keyword evidence="4" id="KW-0472">Membrane</keyword>
<dbReference type="RefSeq" id="WP_184171962.1">
    <property type="nucleotide sequence ID" value="NZ_JACHGF010000002.1"/>
</dbReference>
<dbReference type="InterPro" id="IPR033985">
    <property type="entry name" value="SusD-like_N"/>
</dbReference>
<feature type="domain" description="SusD-like N-terminal" evidence="7">
    <location>
        <begin position="37"/>
        <end position="239"/>
    </location>
</feature>
<dbReference type="GO" id="GO:0009279">
    <property type="term" value="C:cell outer membrane"/>
    <property type="evidence" value="ECO:0007669"/>
    <property type="project" value="UniProtKB-SubCell"/>
</dbReference>
<evidence type="ECO:0000313" key="9">
    <source>
        <dbReference type="Proteomes" id="UP000557307"/>
    </source>
</evidence>
<dbReference type="Proteomes" id="UP000557307">
    <property type="component" value="Unassembled WGS sequence"/>
</dbReference>
<gene>
    <name evidence="8" type="ORF">HNQ92_001093</name>
</gene>
<dbReference type="EMBL" id="JACHGF010000002">
    <property type="protein sequence ID" value="MBB5282967.1"/>
    <property type="molecule type" value="Genomic_DNA"/>
</dbReference>
<evidence type="ECO:0000256" key="1">
    <source>
        <dbReference type="ARBA" id="ARBA00004442"/>
    </source>
</evidence>
<evidence type="ECO:0000313" key="8">
    <source>
        <dbReference type="EMBL" id="MBB5282967.1"/>
    </source>
</evidence>
<evidence type="ECO:0000256" key="5">
    <source>
        <dbReference type="ARBA" id="ARBA00023237"/>
    </source>
</evidence>
<keyword evidence="5" id="KW-0998">Cell outer membrane</keyword>
<protein>
    <submittedName>
        <fullName evidence="8">Tetratricopeptide (TPR) repeat protein</fullName>
    </submittedName>
</protein>
<dbReference type="InterPro" id="IPR011990">
    <property type="entry name" value="TPR-like_helical_dom_sf"/>
</dbReference>
<keyword evidence="9" id="KW-1185">Reference proteome</keyword>
<sequence>MRDQTNTTLWTVRRAALRLWALLLAVGALSCQPFDAWLDVKRDRADVLPETLLDLQALLDNTLVFNQGYPLLGQVSADHLVVPDDRLNAISPAERNAYVWAKDVYEGAAAGEFANPYVKIGYGNVVLERLGAAVRTAADRAQADHLQGQALFLRAFSTYQLSQLFCPPYDPATADREAGLQLRMSPDPNVAVPRSTVQQTYEQLLQDAQTAADLLPVRPLYPTRASRGAAQALLAKVYLVMGAYAEALHYAELALGGTAATLLDYQADLVQPTSTFRFPAFSVEKPHPEILFYAEGSPLSTTNPNAGAAFVEPGLYASYEDDDLRKHLFFRTHANGRAEVVGRYTGTSNAFAGIALNELYLIRAECLARLGEVPRALEALNGLLQHRYRAGTYTPRSSADPDLALQWILTERRKELAFTGQLRWEDLRRLNREPDRALSLERRANGMTYQLPPNDPRYVFPLPDLEIQLSGIAQNPR</sequence>
<dbReference type="Pfam" id="PF07980">
    <property type="entry name" value="SusD_RagB"/>
    <property type="match status" value="1"/>
</dbReference>
<dbReference type="AlphaFoldDB" id="A0A840TMH9"/>
<evidence type="ECO:0000256" key="4">
    <source>
        <dbReference type="ARBA" id="ARBA00023136"/>
    </source>
</evidence>
<evidence type="ECO:0000259" key="6">
    <source>
        <dbReference type="Pfam" id="PF07980"/>
    </source>
</evidence>
<evidence type="ECO:0000256" key="2">
    <source>
        <dbReference type="ARBA" id="ARBA00006275"/>
    </source>
</evidence>
<organism evidence="8 9">
    <name type="scientific">Rhabdobacter roseus</name>
    <dbReference type="NCBI Taxonomy" id="1655419"/>
    <lineage>
        <taxon>Bacteria</taxon>
        <taxon>Pseudomonadati</taxon>
        <taxon>Bacteroidota</taxon>
        <taxon>Cytophagia</taxon>
        <taxon>Cytophagales</taxon>
        <taxon>Cytophagaceae</taxon>
        <taxon>Rhabdobacter</taxon>
    </lineage>
</organism>
<name>A0A840TMH9_9BACT</name>
<dbReference type="Pfam" id="PF14322">
    <property type="entry name" value="SusD-like_3"/>
    <property type="match status" value="1"/>
</dbReference>
<proteinExistence type="inferred from homology"/>
<accession>A0A840TMH9</accession>
<dbReference type="PROSITE" id="PS51257">
    <property type="entry name" value="PROKAR_LIPOPROTEIN"/>
    <property type="match status" value="1"/>
</dbReference>
<comment type="caution">
    <text evidence="8">The sequence shown here is derived from an EMBL/GenBank/DDBJ whole genome shotgun (WGS) entry which is preliminary data.</text>
</comment>
<feature type="domain" description="RagB/SusD" evidence="6">
    <location>
        <begin position="347"/>
        <end position="476"/>
    </location>
</feature>
<reference evidence="8 9" key="1">
    <citation type="submission" date="2020-08" db="EMBL/GenBank/DDBJ databases">
        <title>Genomic Encyclopedia of Type Strains, Phase IV (KMG-IV): sequencing the most valuable type-strain genomes for metagenomic binning, comparative biology and taxonomic classification.</title>
        <authorList>
            <person name="Goeker M."/>
        </authorList>
    </citation>
    <scope>NUCLEOTIDE SEQUENCE [LARGE SCALE GENOMIC DNA]</scope>
    <source>
        <strain evidence="8 9">DSM 105074</strain>
    </source>
</reference>
<keyword evidence="3" id="KW-0732">Signal</keyword>
<comment type="subcellular location">
    <subcellularLocation>
        <location evidence="1">Cell outer membrane</location>
    </subcellularLocation>
</comment>
<dbReference type="SUPFAM" id="SSF48452">
    <property type="entry name" value="TPR-like"/>
    <property type="match status" value="1"/>
</dbReference>
<evidence type="ECO:0000259" key="7">
    <source>
        <dbReference type="Pfam" id="PF14322"/>
    </source>
</evidence>
<evidence type="ECO:0000256" key="3">
    <source>
        <dbReference type="ARBA" id="ARBA00022729"/>
    </source>
</evidence>
<dbReference type="Gene3D" id="1.25.40.390">
    <property type="match status" value="1"/>
</dbReference>
<comment type="similarity">
    <text evidence="2">Belongs to the SusD family.</text>
</comment>
<dbReference type="InterPro" id="IPR012944">
    <property type="entry name" value="SusD_RagB_dom"/>
</dbReference>